<comment type="catalytic activity">
    <reaction evidence="10">
        <text>D-glyceraldehyde 3-phosphate + pyruvate + H(+) = 1-deoxy-D-xylulose 5-phosphate + CO2</text>
        <dbReference type="Rhea" id="RHEA:12605"/>
        <dbReference type="ChEBI" id="CHEBI:15361"/>
        <dbReference type="ChEBI" id="CHEBI:15378"/>
        <dbReference type="ChEBI" id="CHEBI:16526"/>
        <dbReference type="ChEBI" id="CHEBI:57792"/>
        <dbReference type="ChEBI" id="CHEBI:59776"/>
        <dbReference type="EC" id="2.2.1.7"/>
    </reaction>
</comment>
<feature type="binding site" evidence="10">
    <location>
        <position position="358"/>
    </location>
    <ligand>
        <name>thiamine diphosphate</name>
        <dbReference type="ChEBI" id="CHEBI:58937"/>
    </ligand>
</feature>
<evidence type="ECO:0000256" key="1">
    <source>
        <dbReference type="ARBA" id="ARBA00004980"/>
    </source>
</evidence>
<evidence type="ECO:0000259" key="11">
    <source>
        <dbReference type="SMART" id="SM00861"/>
    </source>
</evidence>
<dbReference type="Pfam" id="PF02779">
    <property type="entry name" value="Transket_pyr"/>
    <property type="match status" value="1"/>
</dbReference>
<dbReference type="Pfam" id="PF02780">
    <property type="entry name" value="Transketolase_C"/>
    <property type="match status" value="1"/>
</dbReference>
<dbReference type="PANTHER" id="PTHR43322">
    <property type="entry name" value="1-D-DEOXYXYLULOSE 5-PHOSPHATE SYNTHASE-RELATED"/>
    <property type="match status" value="1"/>
</dbReference>
<dbReference type="Proteomes" id="UP000824262">
    <property type="component" value="Unassembled WGS sequence"/>
</dbReference>
<evidence type="ECO:0000256" key="2">
    <source>
        <dbReference type="ARBA" id="ARBA00011081"/>
    </source>
</evidence>
<feature type="domain" description="Transketolase-like pyrimidine-binding" evidence="11">
    <location>
        <begin position="307"/>
        <end position="471"/>
    </location>
</feature>
<feature type="binding site" evidence="10">
    <location>
        <position position="279"/>
    </location>
    <ligand>
        <name>thiamine diphosphate</name>
        <dbReference type="ChEBI" id="CHEBI:58937"/>
    </ligand>
</feature>
<feature type="binding site" evidence="10">
    <location>
        <begin position="144"/>
        <end position="145"/>
    </location>
    <ligand>
        <name>thiamine diphosphate</name>
        <dbReference type="ChEBI" id="CHEBI:58937"/>
    </ligand>
</feature>
<comment type="subunit">
    <text evidence="3 10">Homodimer.</text>
</comment>
<evidence type="ECO:0000256" key="8">
    <source>
        <dbReference type="ARBA" id="ARBA00023052"/>
    </source>
</evidence>
<proteinExistence type="inferred from homology"/>
<comment type="caution">
    <text evidence="12">The sequence shown here is derived from an EMBL/GenBank/DDBJ whole genome shotgun (WGS) entry which is preliminary data.</text>
</comment>
<evidence type="ECO:0000256" key="6">
    <source>
        <dbReference type="ARBA" id="ARBA00022842"/>
    </source>
</evidence>
<dbReference type="GO" id="GO:0019288">
    <property type="term" value="P:isopentenyl diphosphate biosynthetic process, methylerythritol 4-phosphate pathway"/>
    <property type="evidence" value="ECO:0007669"/>
    <property type="project" value="TreeGrafter"/>
</dbReference>
<dbReference type="GO" id="GO:0000287">
    <property type="term" value="F:magnesium ion binding"/>
    <property type="evidence" value="ECO:0007669"/>
    <property type="project" value="UniProtKB-UniRule"/>
</dbReference>
<evidence type="ECO:0000256" key="3">
    <source>
        <dbReference type="ARBA" id="ARBA00011738"/>
    </source>
</evidence>
<dbReference type="EC" id="2.2.1.7" evidence="10"/>
<dbReference type="Pfam" id="PF13292">
    <property type="entry name" value="DXP_synthase_N"/>
    <property type="match status" value="1"/>
</dbReference>
<dbReference type="NCBIfam" id="NF003933">
    <property type="entry name" value="PRK05444.2-2"/>
    <property type="match status" value="1"/>
</dbReference>
<dbReference type="SMART" id="SM00861">
    <property type="entry name" value="Transket_pyr"/>
    <property type="match status" value="1"/>
</dbReference>
<dbReference type="GO" id="GO:0008661">
    <property type="term" value="F:1-deoxy-D-xylulose-5-phosphate synthase activity"/>
    <property type="evidence" value="ECO:0007669"/>
    <property type="project" value="UniProtKB-UniRule"/>
</dbReference>
<evidence type="ECO:0000256" key="7">
    <source>
        <dbReference type="ARBA" id="ARBA00022977"/>
    </source>
</evidence>
<accession>A0A9D1CTY9</accession>
<keyword evidence="6 10" id="KW-0460">Magnesium</keyword>
<dbReference type="InterPro" id="IPR005475">
    <property type="entry name" value="Transketolase-like_Pyr-bd"/>
</dbReference>
<evidence type="ECO:0000256" key="5">
    <source>
        <dbReference type="ARBA" id="ARBA00022723"/>
    </source>
</evidence>
<evidence type="ECO:0000256" key="9">
    <source>
        <dbReference type="ARBA" id="ARBA00023229"/>
    </source>
</evidence>
<comment type="cofactor">
    <cofactor evidence="10">
        <name>thiamine diphosphate</name>
        <dbReference type="ChEBI" id="CHEBI:58937"/>
    </cofactor>
    <text evidence="10">Binds 1 thiamine pyrophosphate per subunit.</text>
</comment>
<dbReference type="InterPro" id="IPR009014">
    <property type="entry name" value="Transketo_C/PFOR_II"/>
</dbReference>
<dbReference type="HAMAP" id="MF_00315">
    <property type="entry name" value="DXP_synth"/>
    <property type="match status" value="1"/>
</dbReference>
<dbReference type="SUPFAM" id="SSF52922">
    <property type="entry name" value="TK C-terminal domain-like"/>
    <property type="match status" value="1"/>
</dbReference>
<dbReference type="InterPro" id="IPR049557">
    <property type="entry name" value="Transketolase_CS"/>
</dbReference>
<name>A0A9D1CTY9_9FIRM</name>
<dbReference type="SUPFAM" id="SSF52518">
    <property type="entry name" value="Thiamin diphosphate-binding fold (THDP-binding)"/>
    <property type="match status" value="2"/>
</dbReference>
<dbReference type="InterPro" id="IPR029061">
    <property type="entry name" value="THDP-binding"/>
</dbReference>
<protein>
    <recommendedName>
        <fullName evidence="10">1-deoxy-D-xylulose-5-phosphate synthase</fullName>
        <ecNumber evidence="10">2.2.1.7</ecNumber>
    </recommendedName>
    <alternativeName>
        <fullName evidence="10">1-deoxyxylulose-5-phosphate synthase</fullName>
        <shortName evidence="10">DXP synthase</shortName>
        <shortName evidence="10">DXPS</shortName>
    </alternativeName>
</protein>
<dbReference type="GO" id="GO:0009228">
    <property type="term" value="P:thiamine biosynthetic process"/>
    <property type="evidence" value="ECO:0007669"/>
    <property type="project" value="UniProtKB-UniRule"/>
</dbReference>
<dbReference type="GO" id="GO:0005829">
    <property type="term" value="C:cytosol"/>
    <property type="evidence" value="ECO:0007669"/>
    <property type="project" value="TreeGrafter"/>
</dbReference>
<keyword evidence="9 10" id="KW-0414">Isoprene biosynthesis</keyword>
<feature type="binding site" evidence="10">
    <location>
        <position position="172"/>
    </location>
    <ligand>
        <name>thiamine diphosphate</name>
        <dbReference type="ChEBI" id="CHEBI:58937"/>
    </ligand>
</feature>
<dbReference type="PANTHER" id="PTHR43322:SF5">
    <property type="entry name" value="1-DEOXY-D-XYLULOSE-5-PHOSPHATE SYNTHASE, CHLOROPLASTIC"/>
    <property type="match status" value="1"/>
</dbReference>
<dbReference type="PROSITE" id="PS00801">
    <property type="entry name" value="TRANSKETOLASE_1"/>
    <property type="match status" value="1"/>
</dbReference>
<dbReference type="Gene3D" id="3.40.50.920">
    <property type="match status" value="1"/>
</dbReference>
<evidence type="ECO:0000256" key="10">
    <source>
        <dbReference type="HAMAP-Rule" id="MF_00315"/>
    </source>
</evidence>
<dbReference type="CDD" id="cd07033">
    <property type="entry name" value="TPP_PYR_DXS_TK_like"/>
    <property type="match status" value="1"/>
</dbReference>
<feature type="binding site" evidence="10">
    <location>
        <position position="71"/>
    </location>
    <ligand>
        <name>thiamine diphosphate</name>
        <dbReference type="ChEBI" id="CHEBI:58937"/>
    </ligand>
</feature>
<dbReference type="EMBL" id="DVGA01000114">
    <property type="protein sequence ID" value="HIQ79564.1"/>
    <property type="molecule type" value="Genomic_DNA"/>
</dbReference>
<gene>
    <name evidence="10" type="primary">dxs</name>
    <name evidence="12" type="ORF">IAB77_09955</name>
</gene>
<keyword evidence="7 10" id="KW-0784">Thiamine biosynthesis</keyword>
<comment type="pathway">
    <text evidence="1 10">Metabolic intermediate biosynthesis; 1-deoxy-D-xylulose 5-phosphate biosynthesis; 1-deoxy-D-xylulose 5-phosphate from D-glyceraldehyde 3-phosphate and pyruvate: step 1/1.</text>
</comment>
<feature type="binding site" evidence="10">
    <location>
        <position position="172"/>
    </location>
    <ligand>
        <name>Mg(2+)</name>
        <dbReference type="ChEBI" id="CHEBI:18420"/>
    </ligand>
</feature>
<comment type="similarity">
    <text evidence="2 10">Belongs to the transketolase family. DXPS subfamily.</text>
</comment>
<dbReference type="GO" id="GO:0030976">
    <property type="term" value="F:thiamine pyrophosphate binding"/>
    <property type="evidence" value="ECO:0007669"/>
    <property type="project" value="UniProtKB-UniRule"/>
</dbReference>
<dbReference type="GO" id="GO:0016114">
    <property type="term" value="P:terpenoid biosynthetic process"/>
    <property type="evidence" value="ECO:0007669"/>
    <property type="project" value="UniProtKB-UniRule"/>
</dbReference>
<evidence type="ECO:0000313" key="12">
    <source>
        <dbReference type="EMBL" id="HIQ79564.1"/>
    </source>
</evidence>
<feature type="binding site" evidence="10">
    <location>
        <position position="143"/>
    </location>
    <ligand>
        <name>Mg(2+)</name>
        <dbReference type="ChEBI" id="CHEBI:18420"/>
    </ligand>
</feature>
<keyword evidence="4 10" id="KW-0808">Transferase</keyword>
<keyword evidence="5 10" id="KW-0479">Metal-binding</keyword>
<comment type="function">
    <text evidence="10">Catalyzes the acyloin condensation reaction between C atoms 2 and 3 of pyruvate and glyceraldehyde 3-phosphate to yield 1-deoxy-D-xylulose-5-phosphate (DXP).</text>
</comment>
<comment type="cofactor">
    <cofactor evidence="10">
        <name>Mg(2+)</name>
        <dbReference type="ChEBI" id="CHEBI:18420"/>
    </cofactor>
    <text evidence="10">Binds 1 Mg(2+) ion per subunit.</text>
</comment>
<dbReference type="NCBIfam" id="TIGR00204">
    <property type="entry name" value="dxs"/>
    <property type="match status" value="1"/>
</dbReference>
<dbReference type="PROSITE" id="PS00802">
    <property type="entry name" value="TRANSKETOLASE_2"/>
    <property type="match status" value="1"/>
</dbReference>
<keyword evidence="8 10" id="KW-0786">Thiamine pyrophosphate</keyword>
<feature type="binding site" evidence="10">
    <location>
        <begin position="112"/>
        <end position="114"/>
    </location>
    <ligand>
        <name>thiamine diphosphate</name>
        <dbReference type="ChEBI" id="CHEBI:58937"/>
    </ligand>
</feature>
<sequence length="606" mass="64699">MLNEINTNPDLRSLPEEKLPELCSEIRRFLIETISKTGGHLASNLGAVELTVALHRVYDPMRDRIVFDVGHQSYTHKLLTGRRSGFDRLRKSGGVSGFPKPGESMADAFVAGHASDSVSIALGMARARTNLGGDYDVVAVIGDGALTGGLAYEGLSNAGQSGEPLVVVLNDNAMSIGSNVGGMARLLSRMRVKPGYIGFKRWYRSTVGRIKPLYNAIHRVKEGVKDAVLPGNMFDDLGFYYLGPVNGHDIAALESAISWARDMRVPVLVHVLTKKGRGYPFAELHPDKYHGVGPFDLQTGVIKSGGRTFSAEFGDTLCRIAEGNGRVMALTAAMEDGTGLSRFAEKFPNRFFDSGIAEEHMVSMAAGMAKQGLVPVVAVYSTFLQRSYDQLIHDVSLLGLHVVFAVDRAGLVGEDGETHHGVFDVAYLSTVPGMKVLCPASFAELREMLRSAVEDMDGPVAVRYPRGGEGRYRDCRAERAALLREGTDVTLVAYGTMINEALEAAEELSGRGVSAEVIKLGQVCPIDTGSVYSSLKKTGRIVIAEEVCAAGSAGMNILACAAGKLKFAARLLNLGSGIAQQGTTAELRAAAGIDAAGIVKAAMELM</sequence>
<evidence type="ECO:0000313" key="13">
    <source>
        <dbReference type="Proteomes" id="UP000824262"/>
    </source>
</evidence>
<dbReference type="InterPro" id="IPR020826">
    <property type="entry name" value="Transketolase_BS"/>
</dbReference>
<dbReference type="AlphaFoldDB" id="A0A9D1CTY9"/>
<dbReference type="CDD" id="cd02007">
    <property type="entry name" value="TPP_DXS"/>
    <property type="match status" value="1"/>
</dbReference>
<organism evidence="12 13">
    <name type="scientific">Candidatus Scatomorpha intestinavium</name>
    <dbReference type="NCBI Taxonomy" id="2840922"/>
    <lineage>
        <taxon>Bacteria</taxon>
        <taxon>Bacillati</taxon>
        <taxon>Bacillota</taxon>
        <taxon>Clostridia</taxon>
        <taxon>Eubacteriales</taxon>
        <taxon>Candidatus Scatomorpha</taxon>
    </lineage>
</organism>
<reference evidence="12" key="1">
    <citation type="submission" date="2020-10" db="EMBL/GenBank/DDBJ databases">
        <authorList>
            <person name="Gilroy R."/>
        </authorList>
    </citation>
    <scope>NUCLEOTIDE SEQUENCE</scope>
    <source>
        <strain evidence="12">ChiBcolR7-354</strain>
    </source>
</reference>
<dbReference type="InterPro" id="IPR033248">
    <property type="entry name" value="Transketolase_C"/>
</dbReference>
<dbReference type="Gene3D" id="3.40.50.970">
    <property type="match status" value="2"/>
</dbReference>
<evidence type="ECO:0000256" key="4">
    <source>
        <dbReference type="ARBA" id="ARBA00022679"/>
    </source>
</evidence>
<dbReference type="InterPro" id="IPR005477">
    <property type="entry name" value="Dxylulose-5-P_synthase"/>
</dbReference>
<reference evidence="12" key="2">
    <citation type="journal article" date="2021" name="PeerJ">
        <title>Extensive microbial diversity within the chicken gut microbiome revealed by metagenomics and culture.</title>
        <authorList>
            <person name="Gilroy R."/>
            <person name="Ravi A."/>
            <person name="Getino M."/>
            <person name="Pursley I."/>
            <person name="Horton D.L."/>
            <person name="Alikhan N.F."/>
            <person name="Baker D."/>
            <person name="Gharbi K."/>
            <person name="Hall N."/>
            <person name="Watson M."/>
            <person name="Adriaenssens E.M."/>
            <person name="Foster-Nyarko E."/>
            <person name="Jarju S."/>
            <person name="Secka A."/>
            <person name="Antonio M."/>
            <person name="Oren A."/>
            <person name="Chaudhuri R.R."/>
            <person name="La Ragione R."/>
            <person name="Hildebrand F."/>
            <person name="Pallen M.J."/>
        </authorList>
    </citation>
    <scope>NUCLEOTIDE SEQUENCE</scope>
    <source>
        <strain evidence="12">ChiBcolR7-354</strain>
    </source>
</reference>